<keyword evidence="4" id="KW-1185">Reference proteome</keyword>
<dbReference type="GeneTree" id="ENSGT00950000182952"/>
<dbReference type="SMART" id="SM00099">
    <property type="entry name" value="btg1"/>
    <property type="match status" value="1"/>
</dbReference>
<evidence type="ECO:0000313" key="4">
    <source>
        <dbReference type="Proteomes" id="UP000265120"/>
    </source>
</evidence>
<reference evidence="3 4" key="1">
    <citation type="journal article" date="2014" name="Nat. Genet.">
        <title>Whole-genome sequence of a flatfish provides insights into ZW sex chromosome evolution and adaptation to a benthic lifestyle.</title>
        <authorList>
            <person name="Chen S."/>
            <person name="Zhang G."/>
            <person name="Shao C."/>
            <person name="Huang Q."/>
            <person name="Liu G."/>
            <person name="Zhang P."/>
            <person name="Song W."/>
            <person name="An N."/>
            <person name="Chalopin D."/>
            <person name="Volff J.N."/>
            <person name="Hong Y."/>
            <person name="Li Q."/>
            <person name="Sha Z."/>
            <person name="Zhou H."/>
            <person name="Xie M."/>
            <person name="Yu Q."/>
            <person name="Liu Y."/>
            <person name="Xiang H."/>
            <person name="Wang N."/>
            <person name="Wu K."/>
            <person name="Yang C."/>
            <person name="Zhou Q."/>
            <person name="Liao X."/>
            <person name="Yang L."/>
            <person name="Hu Q."/>
            <person name="Zhang J."/>
            <person name="Meng L."/>
            <person name="Jin L."/>
            <person name="Tian Y."/>
            <person name="Lian J."/>
            <person name="Yang J."/>
            <person name="Miao G."/>
            <person name="Liu S."/>
            <person name="Liang Z."/>
            <person name="Yan F."/>
            <person name="Li Y."/>
            <person name="Sun B."/>
            <person name="Zhang H."/>
            <person name="Zhang J."/>
            <person name="Zhu Y."/>
            <person name="Du M."/>
            <person name="Zhao Y."/>
            <person name="Schartl M."/>
            <person name="Tang Q."/>
            <person name="Wang J."/>
        </authorList>
    </citation>
    <scope>NUCLEOTIDE SEQUENCE</scope>
</reference>
<name>A0A3P8W246_CYNSE</name>
<dbReference type="GeneID" id="103394835"/>
<dbReference type="Gene3D" id="3.90.640.90">
    <property type="entry name" value="Anti-proliferative protein, N-terminal domain"/>
    <property type="match status" value="1"/>
</dbReference>
<dbReference type="GO" id="GO:0005634">
    <property type="term" value="C:nucleus"/>
    <property type="evidence" value="ECO:0007669"/>
    <property type="project" value="TreeGrafter"/>
</dbReference>
<sequence>MKREIGAALFYLKRNVKAKGKVEADKLELFVERLAVALKKKFQGHWYPENPSRGSAYRCTRINEFYKEDPELVRACQESGVKYSDLGLPREVTLWVDPGEVCCRYGEGNLVFSVATFSVNGSTDEQNVKIKTRALKRVSSDSLANEKNDNIGRCCISKCQALNLDCAEWYPKPLVKAPVKGFHRPSRGFRTRSRVTFALKRTGWFHTRNRVRPVHRGVNCQG</sequence>
<dbReference type="InterPro" id="IPR033332">
    <property type="entry name" value="BTG"/>
</dbReference>
<reference evidence="3" key="2">
    <citation type="submission" date="2025-08" db="UniProtKB">
        <authorList>
            <consortium name="Ensembl"/>
        </authorList>
    </citation>
    <scope>IDENTIFICATION</scope>
</reference>
<dbReference type="InterPro" id="IPR036054">
    <property type="entry name" value="BTG-like_sf"/>
</dbReference>
<dbReference type="InterPro" id="IPR002087">
    <property type="entry name" value="Anti_prolifrtn"/>
</dbReference>
<dbReference type="STRING" id="244447.ENSCSEP00000020587"/>
<organism evidence="3 4">
    <name type="scientific">Cynoglossus semilaevis</name>
    <name type="common">Tongue sole</name>
    <dbReference type="NCBI Taxonomy" id="244447"/>
    <lineage>
        <taxon>Eukaryota</taxon>
        <taxon>Metazoa</taxon>
        <taxon>Chordata</taxon>
        <taxon>Craniata</taxon>
        <taxon>Vertebrata</taxon>
        <taxon>Euteleostomi</taxon>
        <taxon>Actinopterygii</taxon>
        <taxon>Neopterygii</taxon>
        <taxon>Teleostei</taxon>
        <taxon>Neoteleostei</taxon>
        <taxon>Acanthomorphata</taxon>
        <taxon>Carangaria</taxon>
        <taxon>Pleuronectiformes</taxon>
        <taxon>Pleuronectoidei</taxon>
        <taxon>Cynoglossidae</taxon>
        <taxon>Cynoglossinae</taxon>
        <taxon>Cynoglossus</taxon>
    </lineage>
</organism>
<dbReference type="GO" id="GO:0005737">
    <property type="term" value="C:cytoplasm"/>
    <property type="evidence" value="ECO:0007669"/>
    <property type="project" value="TreeGrafter"/>
</dbReference>
<evidence type="ECO:0000313" key="3">
    <source>
        <dbReference type="Ensembl" id="ENSCSEP00000020587.1"/>
    </source>
</evidence>
<dbReference type="RefSeq" id="XP_016897503.1">
    <property type="nucleotide sequence ID" value="XM_017042014.1"/>
</dbReference>
<dbReference type="InParanoid" id="A0A3P8W246"/>
<accession>A0A3P8W246</accession>
<reference evidence="3" key="3">
    <citation type="submission" date="2025-09" db="UniProtKB">
        <authorList>
            <consortium name="Ensembl"/>
        </authorList>
    </citation>
    <scope>IDENTIFICATION</scope>
</reference>
<dbReference type="Proteomes" id="UP000265120">
    <property type="component" value="Chromosome 19"/>
</dbReference>
<dbReference type="Pfam" id="PF07742">
    <property type="entry name" value="BTG"/>
    <property type="match status" value="1"/>
</dbReference>
<evidence type="ECO:0000259" key="2">
    <source>
        <dbReference type="SMART" id="SM00099"/>
    </source>
</evidence>
<dbReference type="PANTHER" id="PTHR22978">
    <property type="entry name" value="B-CELL TRANSLOCATION GENE"/>
    <property type="match status" value="1"/>
</dbReference>
<dbReference type="PANTHER" id="PTHR22978:SF6">
    <property type="entry name" value="PROTEIN BTG3"/>
    <property type="match status" value="1"/>
</dbReference>
<proteinExistence type="inferred from homology"/>
<dbReference type="AlphaFoldDB" id="A0A3P8W246"/>
<dbReference type="Ensembl" id="ENSCSET00000020847.1">
    <property type="protein sequence ID" value="ENSCSEP00000020587.1"/>
    <property type="gene ID" value="ENSCSEG00000013149.1"/>
</dbReference>
<evidence type="ECO:0000256" key="1">
    <source>
        <dbReference type="ARBA" id="ARBA00007989"/>
    </source>
</evidence>
<dbReference type="KEGG" id="csem:103394835"/>
<comment type="similarity">
    <text evidence="1">Belongs to the BTG family.</text>
</comment>
<dbReference type="OrthoDB" id="19928at2759"/>
<dbReference type="SUPFAM" id="SSF160696">
    <property type="entry name" value="BTG domain-like"/>
    <property type="match status" value="1"/>
</dbReference>
<feature type="domain" description="Anti-proliferative protein" evidence="2">
    <location>
        <begin position="1"/>
        <end position="108"/>
    </location>
</feature>
<dbReference type="FunFam" id="3.90.640.90:FF:000002">
    <property type="entry name" value="BTG anti-proliferation factor 4"/>
    <property type="match status" value="1"/>
</dbReference>
<protein>
    <submittedName>
        <fullName evidence="3">Protein BTG3-like</fullName>
    </submittedName>
</protein>
<dbReference type="PRINTS" id="PR00310">
    <property type="entry name" value="ANTIPRLFBTG1"/>
</dbReference>